<evidence type="ECO:0000313" key="1">
    <source>
        <dbReference type="EMBL" id="JAE26193.1"/>
    </source>
</evidence>
<reference evidence="1" key="1">
    <citation type="submission" date="2014-09" db="EMBL/GenBank/DDBJ databases">
        <authorList>
            <person name="Magalhaes I.L.F."/>
            <person name="Oliveira U."/>
            <person name="Santos F.R."/>
            <person name="Vidigal T.H.D.A."/>
            <person name="Brescovit A.D."/>
            <person name="Santos A.J."/>
        </authorList>
    </citation>
    <scope>NUCLEOTIDE SEQUENCE</scope>
    <source>
        <tissue evidence="1">Shoot tissue taken approximately 20 cm above the soil surface</tissue>
    </source>
</reference>
<protein>
    <submittedName>
        <fullName evidence="1">Uncharacterized protein</fullName>
    </submittedName>
</protein>
<name>A0A0A9GZZ9_ARUDO</name>
<dbReference type="AlphaFoldDB" id="A0A0A9GZZ9"/>
<proteinExistence type="predicted"/>
<organism evidence="1">
    <name type="scientific">Arundo donax</name>
    <name type="common">Giant reed</name>
    <name type="synonym">Donax arundinaceus</name>
    <dbReference type="NCBI Taxonomy" id="35708"/>
    <lineage>
        <taxon>Eukaryota</taxon>
        <taxon>Viridiplantae</taxon>
        <taxon>Streptophyta</taxon>
        <taxon>Embryophyta</taxon>
        <taxon>Tracheophyta</taxon>
        <taxon>Spermatophyta</taxon>
        <taxon>Magnoliopsida</taxon>
        <taxon>Liliopsida</taxon>
        <taxon>Poales</taxon>
        <taxon>Poaceae</taxon>
        <taxon>PACMAD clade</taxon>
        <taxon>Arundinoideae</taxon>
        <taxon>Arundineae</taxon>
        <taxon>Arundo</taxon>
    </lineage>
</organism>
<reference evidence="1" key="2">
    <citation type="journal article" date="2015" name="Data Brief">
        <title>Shoot transcriptome of the giant reed, Arundo donax.</title>
        <authorList>
            <person name="Barrero R.A."/>
            <person name="Guerrero F.D."/>
            <person name="Moolhuijzen P."/>
            <person name="Goolsby J.A."/>
            <person name="Tidwell J."/>
            <person name="Bellgard S.E."/>
            <person name="Bellgard M.I."/>
        </authorList>
    </citation>
    <scope>NUCLEOTIDE SEQUENCE</scope>
    <source>
        <tissue evidence="1">Shoot tissue taken approximately 20 cm above the soil surface</tissue>
    </source>
</reference>
<sequence length="43" mass="4816">MDLTKVLCKLLSIFDKGCCFSLAYCRTLQVVICSSILVRKCPC</sequence>
<dbReference type="EMBL" id="GBRH01171703">
    <property type="protein sequence ID" value="JAE26193.1"/>
    <property type="molecule type" value="Transcribed_RNA"/>
</dbReference>
<accession>A0A0A9GZZ9</accession>